<proteinExistence type="predicted"/>
<reference evidence="1" key="1">
    <citation type="journal article" date="2014" name="Front. Microbiol.">
        <title>High frequency of phylogenetically diverse reductive dehalogenase-homologous genes in deep subseafloor sedimentary metagenomes.</title>
        <authorList>
            <person name="Kawai M."/>
            <person name="Futagami T."/>
            <person name="Toyoda A."/>
            <person name="Takaki Y."/>
            <person name="Nishi S."/>
            <person name="Hori S."/>
            <person name="Arai W."/>
            <person name="Tsubouchi T."/>
            <person name="Morono Y."/>
            <person name="Uchiyama I."/>
            <person name="Ito T."/>
            <person name="Fujiyama A."/>
            <person name="Inagaki F."/>
            <person name="Takami H."/>
        </authorList>
    </citation>
    <scope>NUCLEOTIDE SEQUENCE</scope>
    <source>
        <strain evidence="1">Expedition CK06-06</strain>
    </source>
</reference>
<comment type="caution">
    <text evidence="1">The sequence shown here is derived from an EMBL/GenBank/DDBJ whole genome shotgun (WGS) entry which is preliminary data.</text>
</comment>
<organism evidence="1">
    <name type="scientific">marine sediment metagenome</name>
    <dbReference type="NCBI Taxonomy" id="412755"/>
    <lineage>
        <taxon>unclassified sequences</taxon>
        <taxon>metagenomes</taxon>
        <taxon>ecological metagenomes</taxon>
    </lineage>
</organism>
<feature type="non-terminal residue" evidence="1">
    <location>
        <position position="1"/>
    </location>
</feature>
<dbReference type="AlphaFoldDB" id="X1MYH1"/>
<dbReference type="EMBL" id="BARV01017096">
    <property type="protein sequence ID" value="GAI19700.1"/>
    <property type="molecule type" value="Genomic_DNA"/>
</dbReference>
<evidence type="ECO:0000313" key="1">
    <source>
        <dbReference type="EMBL" id="GAI19700.1"/>
    </source>
</evidence>
<protein>
    <submittedName>
        <fullName evidence="1">Uncharacterized protein</fullName>
    </submittedName>
</protein>
<name>X1MYH1_9ZZZZ</name>
<gene>
    <name evidence="1" type="ORF">S06H3_29201</name>
</gene>
<sequence>IIILMYINNIPTISGENYAFCKRSSKEGA</sequence>
<accession>X1MYH1</accession>